<keyword evidence="7" id="KW-1185">Reference proteome</keyword>
<sequence length="298" mass="32357">MLAAFCAVAEELNFARAAERLCMSQPPLSRRIRQLEDLVGTALFVRTTRSVRLTPAGALMYEHARRLTGDLGYMLDSVRELARGEGGALSIGITPSAACSSLVEVLHAFRHAHPNIALDLREMDSVLLSEELRYGRVDIALMRPVAAHESVEMTVVHNEPLVFITRRENAYAGSRVTLGQVLRHPLVGYDKTYSPYLHGLLEQLLAGAASGARIVQTSRLPSILTLVEAGVGAAIVPQSMMHVRSDTLHFHAIEPATGPMAQIVVARPARGRHPAALALMGALLARRQEADRDGQPMA</sequence>
<keyword evidence="3 6" id="KW-0238">DNA-binding</keyword>
<dbReference type="EMBL" id="SMBX01000003">
    <property type="protein sequence ID" value="TCV00684.1"/>
    <property type="molecule type" value="Genomic_DNA"/>
</dbReference>
<dbReference type="PANTHER" id="PTHR30346">
    <property type="entry name" value="TRANSCRIPTIONAL DUAL REGULATOR HCAR-RELATED"/>
    <property type="match status" value="1"/>
</dbReference>
<organism evidence="6 7">
    <name type="scientific">Paracandidimonas soli</name>
    <dbReference type="NCBI Taxonomy" id="1917182"/>
    <lineage>
        <taxon>Bacteria</taxon>
        <taxon>Pseudomonadati</taxon>
        <taxon>Pseudomonadota</taxon>
        <taxon>Betaproteobacteria</taxon>
        <taxon>Burkholderiales</taxon>
        <taxon>Alcaligenaceae</taxon>
        <taxon>Paracandidimonas</taxon>
    </lineage>
</organism>
<dbReference type="InterPro" id="IPR036390">
    <property type="entry name" value="WH_DNA-bd_sf"/>
</dbReference>
<reference evidence="6 7" key="1">
    <citation type="submission" date="2019-03" db="EMBL/GenBank/DDBJ databases">
        <title>Genomic Encyclopedia of Type Strains, Phase IV (KMG-IV): sequencing the most valuable type-strain genomes for metagenomic binning, comparative biology and taxonomic classification.</title>
        <authorList>
            <person name="Goeker M."/>
        </authorList>
    </citation>
    <scope>NUCLEOTIDE SEQUENCE [LARGE SCALE GENOMIC DNA]</scope>
    <source>
        <strain evidence="6 7">DSM 100048</strain>
    </source>
</reference>
<evidence type="ECO:0000256" key="3">
    <source>
        <dbReference type="ARBA" id="ARBA00023125"/>
    </source>
</evidence>
<keyword evidence="4" id="KW-0804">Transcription</keyword>
<dbReference type="InterPro" id="IPR036388">
    <property type="entry name" value="WH-like_DNA-bd_sf"/>
</dbReference>
<evidence type="ECO:0000313" key="6">
    <source>
        <dbReference type="EMBL" id="TCV00684.1"/>
    </source>
</evidence>
<dbReference type="Gene3D" id="1.10.10.10">
    <property type="entry name" value="Winged helix-like DNA-binding domain superfamily/Winged helix DNA-binding domain"/>
    <property type="match status" value="1"/>
</dbReference>
<dbReference type="AlphaFoldDB" id="A0A4R3VAS3"/>
<dbReference type="SUPFAM" id="SSF46785">
    <property type="entry name" value="Winged helix' DNA-binding domain"/>
    <property type="match status" value="1"/>
</dbReference>
<feature type="domain" description="HTH lysR-type" evidence="5">
    <location>
        <begin position="1"/>
        <end position="54"/>
    </location>
</feature>
<dbReference type="Gene3D" id="3.40.190.10">
    <property type="entry name" value="Periplasmic binding protein-like II"/>
    <property type="match status" value="2"/>
</dbReference>
<dbReference type="RefSeq" id="WP_165972546.1">
    <property type="nucleotide sequence ID" value="NZ_SMBX01000003.1"/>
</dbReference>
<dbReference type="Pfam" id="PF03466">
    <property type="entry name" value="LysR_substrate"/>
    <property type="match status" value="1"/>
</dbReference>
<dbReference type="InterPro" id="IPR000847">
    <property type="entry name" value="LysR_HTH_N"/>
</dbReference>
<dbReference type="GO" id="GO:0032993">
    <property type="term" value="C:protein-DNA complex"/>
    <property type="evidence" value="ECO:0007669"/>
    <property type="project" value="TreeGrafter"/>
</dbReference>
<dbReference type="GO" id="GO:0003700">
    <property type="term" value="F:DNA-binding transcription factor activity"/>
    <property type="evidence" value="ECO:0007669"/>
    <property type="project" value="InterPro"/>
</dbReference>
<keyword evidence="2" id="KW-0805">Transcription regulation</keyword>
<dbReference type="PROSITE" id="PS50931">
    <property type="entry name" value="HTH_LYSR"/>
    <property type="match status" value="1"/>
</dbReference>
<evidence type="ECO:0000256" key="2">
    <source>
        <dbReference type="ARBA" id="ARBA00023015"/>
    </source>
</evidence>
<evidence type="ECO:0000313" key="7">
    <source>
        <dbReference type="Proteomes" id="UP000294692"/>
    </source>
</evidence>
<comment type="similarity">
    <text evidence="1">Belongs to the LysR transcriptional regulatory family.</text>
</comment>
<dbReference type="SUPFAM" id="SSF53850">
    <property type="entry name" value="Periplasmic binding protein-like II"/>
    <property type="match status" value="1"/>
</dbReference>
<gene>
    <name evidence="6" type="ORF">EV686_103265</name>
</gene>
<dbReference type="FunFam" id="1.10.10.10:FF:000001">
    <property type="entry name" value="LysR family transcriptional regulator"/>
    <property type="match status" value="1"/>
</dbReference>
<evidence type="ECO:0000259" key="5">
    <source>
        <dbReference type="PROSITE" id="PS50931"/>
    </source>
</evidence>
<dbReference type="GO" id="GO:0003677">
    <property type="term" value="F:DNA binding"/>
    <property type="evidence" value="ECO:0007669"/>
    <property type="project" value="UniProtKB-KW"/>
</dbReference>
<evidence type="ECO:0000256" key="1">
    <source>
        <dbReference type="ARBA" id="ARBA00009437"/>
    </source>
</evidence>
<dbReference type="InterPro" id="IPR005119">
    <property type="entry name" value="LysR_subst-bd"/>
</dbReference>
<protein>
    <submittedName>
        <fullName evidence="6">DNA-binding transcriptional LysR family regulator</fullName>
    </submittedName>
</protein>
<dbReference type="Proteomes" id="UP000294692">
    <property type="component" value="Unassembled WGS sequence"/>
</dbReference>
<proteinExistence type="inferred from homology"/>
<name>A0A4R3VAS3_9BURK</name>
<evidence type="ECO:0000256" key="4">
    <source>
        <dbReference type="ARBA" id="ARBA00023163"/>
    </source>
</evidence>
<dbReference type="Pfam" id="PF00126">
    <property type="entry name" value="HTH_1"/>
    <property type="match status" value="1"/>
</dbReference>
<comment type="caution">
    <text evidence="6">The sequence shown here is derived from an EMBL/GenBank/DDBJ whole genome shotgun (WGS) entry which is preliminary data.</text>
</comment>
<dbReference type="CDD" id="cd08414">
    <property type="entry name" value="PBP2_LTTR_aromatics_like"/>
    <property type="match status" value="1"/>
</dbReference>
<dbReference type="PANTHER" id="PTHR30346:SF0">
    <property type="entry name" value="HCA OPERON TRANSCRIPTIONAL ACTIVATOR HCAR"/>
    <property type="match status" value="1"/>
</dbReference>
<accession>A0A4R3VAS3</accession>
<dbReference type="PRINTS" id="PR00039">
    <property type="entry name" value="HTHLYSR"/>
</dbReference>